<feature type="transmembrane region" description="Helical" evidence="6">
    <location>
        <begin position="24"/>
        <end position="45"/>
    </location>
</feature>
<comment type="similarity">
    <text evidence="2">Belongs to the EamA transporter family.</text>
</comment>
<name>A0A2W1JYV5_9CYAN</name>
<protein>
    <recommendedName>
        <fullName evidence="7">EamA domain-containing protein</fullName>
    </recommendedName>
</protein>
<evidence type="ECO:0000313" key="8">
    <source>
        <dbReference type="EMBL" id="PZD74644.1"/>
    </source>
</evidence>
<feature type="transmembrane region" description="Helical" evidence="6">
    <location>
        <begin position="292"/>
        <end position="309"/>
    </location>
</feature>
<feature type="transmembrane region" description="Helical" evidence="6">
    <location>
        <begin position="173"/>
        <end position="193"/>
    </location>
</feature>
<feature type="transmembrane region" description="Helical" evidence="6">
    <location>
        <begin position="147"/>
        <end position="167"/>
    </location>
</feature>
<keyword evidence="9" id="KW-1185">Reference proteome</keyword>
<dbReference type="AlphaFoldDB" id="A0A2W1JYV5"/>
<dbReference type="InterPro" id="IPR050638">
    <property type="entry name" value="AA-Vitamin_Transporters"/>
</dbReference>
<keyword evidence="5 6" id="KW-0472">Membrane</keyword>
<keyword evidence="4 6" id="KW-1133">Transmembrane helix</keyword>
<comment type="caution">
    <text evidence="8">The sequence shown here is derived from an EMBL/GenBank/DDBJ whole genome shotgun (WGS) entry which is preliminary data.</text>
</comment>
<dbReference type="Proteomes" id="UP000248857">
    <property type="component" value="Unassembled WGS sequence"/>
</dbReference>
<evidence type="ECO:0000256" key="3">
    <source>
        <dbReference type="ARBA" id="ARBA00022692"/>
    </source>
</evidence>
<evidence type="ECO:0000256" key="4">
    <source>
        <dbReference type="ARBA" id="ARBA00022989"/>
    </source>
</evidence>
<dbReference type="InterPro" id="IPR037185">
    <property type="entry name" value="EmrE-like"/>
</dbReference>
<feature type="transmembrane region" description="Helical" evidence="6">
    <location>
        <begin position="118"/>
        <end position="140"/>
    </location>
</feature>
<dbReference type="SUPFAM" id="SSF103481">
    <property type="entry name" value="Multidrug resistance efflux transporter EmrE"/>
    <property type="match status" value="2"/>
</dbReference>
<reference evidence="8 9" key="1">
    <citation type="journal article" date="2018" name="Sci. Rep.">
        <title>A novel species of the marine cyanobacterium Acaryochloris with a unique pigment content and lifestyle.</title>
        <authorList>
            <person name="Partensky F."/>
            <person name="Six C."/>
            <person name="Ratin M."/>
            <person name="Garczarek L."/>
            <person name="Vaulot D."/>
            <person name="Probert I."/>
            <person name="Calteau A."/>
            <person name="Gourvil P."/>
            <person name="Marie D."/>
            <person name="Grebert T."/>
            <person name="Bouchier C."/>
            <person name="Le Panse S."/>
            <person name="Gachenot M."/>
            <person name="Rodriguez F."/>
            <person name="Garrido J.L."/>
        </authorList>
    </citation>
    <scope>NUCLEOTIDE SEQUENCE [LARGE SCALE GENOMIC DNA]</scope>
    <source>
        <strain evidence="8 9">RCC1774</strain>
    </source>
</reference>
<comment type="subcellular location">
    <subcellularLocation>
        <location evidence="1">Membrane</location>
        <topology evidence="1">Multi-pass membrane protein</topology>
    </subcellularLocation>
</comment>
<evidence type="ECO:0000256" key="2">
    <source>
        <dbReference type="ARBA" id="ARBA00007362"/>
    </source>
</evidence>
<feature type="domain" description="EamA" evidence="7">
    <location>
        <begin position="175"/>
        <end position="308"/>
    </location>
</feature>
<keyword evidence="3 6" id="KW-0812">Transmembrane</keyword>
<dbReference type="Pfam" id="PF00892">
    <property type="entry name" value="EamA"/>
    <property type="match status" value="2"/>
</dbReference>
<evidence type="ECO:0000256" key="5">
    <source>
        <dbReference type="ARBA" id="ARBA00023136"/>
    </source>
</evidence>
<evidence type="ECO:0000256" key="1">
    <source>
        <dbReference type="ARBA" id="ARBA00004141"/>
    </source>
</evidence>
<gene>
    <name evidence="8" type="ORF">C1752_01005</name>
</gene>
<dbReference type="PANTHER" id="PTHR32322">
    <property type="entry name" value="INNER MEMBRANE TRANSPORTER"/>
    <property type="match status" value="1"/>
</dbReference>
<proteinExistence type="inferred from homology"/>
<dbReference type="PANTHER" id="PTHR32322:SF2">
    <property type="entry name" value="EAMA DOMAIN-CONTAINING PROTEIN"/>
    <property type="match status" value="1"/>
</dbReference>
<sequence>MMEHQKIQPRQGTTFVAMLEGQPLAIASLLTGIMAIACAAIFIKISTTEIGPIATISHRFWIAIVPLSLWAGVERLLRPSETSSNPLAVDEWALLLLAGVIAAVDLPLWAFSLTRTSVANAMVLSDLAPLFTTLGAWLLWRQRFDTRFLVGLAISLGGAVAIGFGDVQLDAQQAWGDGAALLSALFLSVYLLTLERLRTRLSAPVILLSTSTIGALITGVIALVVEHQFFPISSQGWAAVIGLALVSQVLGQGLITYSLSRLSSGVVALSYLLEPVLSALGAWILFSETLSLFNEVAFALVILGVYIAISSQSAVKD</sequence>
<dbReference type="InterPro" id="IPR000620">
    <property type="entry name" value="EamA_dom"/>
</dbReference>
<feature type="domain" description="EamA" evidence="7">
    <location>
        <begin position="25"/>
        <end position="162"/>
    </location>
</feature>
<feature type="transmembrane region" description="Helical" evidence="6">
    <location>
        <begin position="205"/>
        <end position="225"/>
    </location>
</feature>
<feature type="transmembrane region" description="Helical" evidence="6">
    <location>
        <begin position="266"/>
        <end position="286"/>
    </location>
</feature>
<dbReference type="EMBL" id="PQWO01000002">
    <property type="protein sequence ID" value="PZD74644.1"/>
    <property type="molecule type" value="Genomic_DNA"/>
</dbReference>
<evidence type="ECO:0000259" key="7">
    <source>
        <dbReference type="Pfam" id="PF00892"/>
    </source>
</evidence>
<evidence type="ECO:0000256" key="6">
    <source>
        <dbReference type="SAM" id="Phobius"/>
    </source>
</evidence>
<accession>A0A2W1JYV5</accession>
<evidence type="ECO:0000313" key="9">
    <source>
        <dbReference type="Proteomes" id="UP000248857"/>
    </source>
</evidence>
<organism evidence="8 9">
    <name type="scientific">Acaryochloris thomasi RCC1774</name>
    <dbReference type="NCBI Taxonomy" id="1764569"/>
    <lineage>
        <taxon>Bacteria</taxon>
        <taxon>Bacillati</taxon>
        <taxon>Cyanobacteriota</taxon>
        <taxon>Cyanophyceae</taxon>
        <taxon>Acaryochloridales</taxon>
        <taxon>Acaryochloridaceae</taxon>
        <taxon>Acaryochloris</taxon>
        <taxon>Acaryochloris thomasi</taxon>
    </lineage>
</organism>
<feature type="transmembrane region" description="Helical" evidence="6">
    <location>
        <begin position="237"/>
        <end position="259"/>
    </location>
</feature>
<dbReference type="GO" id="GO:0016020">
    <property type="term" value="C:membrane"/>
    <property type="evidence" value="ECO:0007669"/>
    <property type="project" value="UniProtKB-SubCell"/>
</dbReference>
<feature type="transmembrane region" description="Helical" evidence="6">
    <location>
        <begin position="51"/>
        <end position="71"/>
    </location>
</feature>
<feature type="transmembrane region" description="Helical" evidence="6">
    <location>
        <begin position="92"/>
        <end position="112"/>
    </location>
</feature>